<evidence type="ECO:0000313" key="4">
    <source>
        <dbReference type="Proteomes" id="UP000316304"/>
    </source>
</evidence>
<reference evidence="3 4" key="1">
    <citation type="submission" date="2019-02" db="EMBL/GenBank/DDBJ databases">
        <title>Deep-cultivation of Planctomycetes and their phenomic and genomic characterization uncovers novel biology.</title>
        <authorList>
            <person name="Wiegand S."/>
            <person name="Jogler M."/>
            <person name="Boedeker C."/>
            <person name="Pinto D."/>
            <person name="Vollmers J."/>
            <person name="Rivas-Marin E."/>
            <person name="Kohn T."/>
            <person name="Peeters S.H."/>
            <person name="Heuer A."/>
            <person name="Rast P."/>
            <person name="Oberbeckmann S."/>
            <person name="Bunk B."/>
            <person name="Jeske O."/>
            <person name="Meyerdierks A."/>
            <person name="Storesund J.E."/>
            <person name="Kallscheuer N."/>
            <person name="Luecker S."/>
            <person name="Lage O.M."/>
            <person name="Pohl T."/>
            <person name="Merkel B.J."/>
            <person name="Hornburger P."/>
            <person name="Mueller R.-W."/>
            <person name="Bruemmer F."/>
            <person name="Labrenz M."/>
            <person name="Spormann A.M."/>
            <person name="Op Den Camp H."/>
            <person name="Overmann J."/>
            <person name="Amann R."/>
            <person name="Jetten M.S.M."/>
            <person name="Mascher T."/>
            <person name="Medema M.H."/>
            <person name="Devos D.P."/>
            <person name="Kaster A.-K."/>
            <person name="Ovreas L."/>
            <person name="Rohde M."/>
            <person name="Galperin M.Y."/>
            <person name="Jogler C."/>
        </authorList>
    </citation>
    <scope>NUCLEOTIDE SEQUENCE [LARGE SCALE GENOMIC DNA]</scope>
    <source>
        <strain evidence="3 4">Pla52o</strain>
    </source>
</reference>
<comment type="caution">
    <text evidence="3">The sequence shown here is derived from an EMBL/GenBank/DDBJ whole genome shotgun (WGS) entry which is preliminary data.</text>
</comment>
<gene>
    <name evidence="3" type="primary">adhA</name>
    <name evidence="3" type="ORF">Pla52o_16940</name>
</gene>
<feature type="region of interest" description="Disordered" evidence="1">
    <location>
        <begin position="1178"/>
        <end position="1201"/>
    </location>
</feature>
<dbReference type="PANTHER" id="PTHR34512:SF30">
    <property type="entry name" value="OUTER MEMBRANE PROTEIN ASSEMBLY FACTOR BAMB"/>
    <property type="match status" value="1"/>
</dbReference>
<dbReference type="EC" id="1.1.2.8" evidence="3"/>
<feature type="compositionally biased region" description="Basic and acidic residues" evidence="1">
    <location>
        <begin position="1188"/>
        <end position="1201"/>
    </location>
</feature>
<dbReference type="Gene3D" id="2.130.10.10">
    <property type="entry name" value="YVTN repeat-like/Quinoprotein amine dehydrogenase"/>
    <property type="match status" value="2"/>
</dbReference>
<dbReference type="RefSeq" id="WP_197169084.1">
    <property type="nucleotide sequence ID" value="NZ_SJPT01000002.1"/>
</dbReference>
<proteinExistence type="predicted"/>
<dbReference type="PANTHER" id="PTHR34512">
    <property type="entry name" value="CELL SURFACE PROTEIN"/>
    <property type="match status" value="1"/>
</dbReference>
<accession>A0A5C6CKI8</accession>
<keyword evidence="4" id="KW-1185">Reference proteome</keyword>
<evidence type="ECO:0000313" key="3">
    <source>
        <dbReference type="EMBL" id="TWU25393.1"/>
    </source>
</evidence>
<name>A0A5C6CKI8_9BACT</name>
<dbReference type="SUPFAM" id="SSF50998">
    <property type="entry name" value="Quinoprotein alcohol dehydrogenase-like"/>
    <property type="match status" value="2"/>
</dbReference>
<evidence type="ECO:0000259" key="2">
    <source>
        <dbReference type="Pfam" id="PF13360"/>
    </source>
</evidence>
<organism evidence="3 4">
    <name type="scientific">Novipirellula galeiformis</name>
    <dbReference type="NCBI Taxonomy" id="2528004"/>
    <lineage>
        <taxon>Bacteria</taxon>
        <taxon>Pseudomonadati</taxon>
        <taxon>Planctomycetota</taxon>
        <taxon>Planctomycetia</taxon>
        <taxon>Pirellulales</taxon>
        <taxon>Pirellulaceae</taxon>
        <taxon>Novipirellula</taxon>
    </lineage>
</organism>
<dbReference type="Gene3D" id="2.60.120.430">
    <property type="entry name" value="Galactose-binding lectin"/>
    <property type="match status" value="1"/>
</dbReference>
<dbReference type="Pfam" id="PF13360">
    <property type="entry name" value="PQQ_2"/>
    <property type="match status" value="2"/>
</dbReference>
<dbReference type="GO" id="GO:0052934">
    <property type="term" value="F:alcohol dehydrogenase (cytochrome c) activity"/>
    <property type="evidence" value="ECO:0007669"/>
    <property type="project" value="UniProtKB-EC"/>
</dbReference>
<feature type="domain" description="Pyrrolo-quinoline quinone repeat" evidence="2">
    <location>
        <begin position="169"/>
        <end position="400"/>
    </location>
</feature>
<feature type="domain" description="Pyrrolo-quinoline quinone repeat" evidence="2">
    <location>
        <begin position="46"/>
        <end position="136"/>
    </location>
</feature>
<keyword evidence="3" id="KW-0560">Oxidoreductase</keyword>
<dbReference type="Proteomes" id="UP000316304">
    <property type="component" value="Unassembled WGS sequence"/>
</dbReference>
<dbReference type="InterPro" id="IPR011047">
    <property type="entry name" value="Quinoprotein_ADH-like_sf"/>
</dbReference>
<dbReference type="EMBL" id="SJPT01000002">
    <property type="protein sequence ID" value="TWU25393.1"/>
    <property type="molecule type" value="Genomic_DNA"/>
</dbReference>
<sequence>MWRNDAQRSAATTNTVADSLSPLWQREFAQRVPAWDDPLNLDLMTYDRIFEPIVVDGRMFVGFNDQDKLQALDADTGRELWSFVTEAPVRLPPVGWQNKVYFCSDDGFLYCVNAEDGSLEWKFSGAPNAQHVIGNRRLTSAWPARGGPVVRDNRVYFAASIWPFMGTFIYALDAESGEIQWLNDSTGAQYIKQPHSAPSFAGVAPQGALVATQDELIVPGGRSVPAVLDRATGELRYFELNAGGKGSGGSFVAAADNFFYVHTRGKGTRAFNVTTGKKTAFMPNEPVLTPGTIYSAEMVDDQPMVRAYGTDEKLIWEIAADGRGDLILAGDKLIAAGSGHITAIRLPSQNKPAEIVFELPCEAQVERLLVASEKLFAVTLDGKLLAFGDSKTSPARATEPSTELPADGNVVAQQDQTPGGQKAAWETTAADLQIVQQMLASSSPEGYAFWYGSTDSGIARSLASKSPFVQLAMVDSEMQRVHRMRRQLDSQGIQGVTVHHAQAAAFRAPQYVGHMVFIAPDCVAKIVDEISSTGRQSETLASLYQTVRPYGGTLHLLTSDSSSDESADAINAERLATLVDALELEKAEVEVRDYGVCVRRVGALPGSADWTHQNGDVANTLKSNDSRVKLPLGVLWFGGNSNMDILPRHGHGPPEQVVGGRLYIQGMNSLSCRDVYTGRDIWKRDFDDLGTFDVYFDTTYEDTPLDTKYNQVHIPGANARGTNYVVTEDRVYMLVGNACLALDPLTGETLHQIELPHDDNGDQAEWGYIGIYEDVLVGGLGFAKYRERHDLEFESDKGLSANKAGFGSKSLDRAASAGLIGFDRHTGKQLWQVMAKHSFWHNGIVAGGGKLYCLDKNPSHIEEALLRRGQPEPDDYRILTMDYRTGQTLWEVAEGIFGTWLGYSPQFDLLLQAGAKASDRLTSETGHGMTVYHAADGTIKWQNPDLDYSGPCVLHNDLIITNANSYAESAGAFHLLTGKQRMVKNPLTGELQPWKITRAYGCNSIIASENMLTFRSGAAGYYDMLTEGGTGNLGGFKSGCTSNLVVANGVLNAPDYTRTCSCAYQNQTSLALVHMPDIDMWTIDLIANNATPEQLLERMAINFGAPGHRRQPDGQLWMEYPVMAADSIPIDIQTNAEAKPFQHHSSLVKGVDRPWVLASGLEDLTELRIGMRVKSPPAKAAAKTSKLKKADATAKTDTATSRRREQLVATTVPEVDDPVHHYDVRLHFSSSPITSQGRRVFDVYAQDKLVISDVTIDPADGSGQQTAEHLLEQIPIAGNLRLRFVPKQGSAVLSGIEIDKRETEKK</sequence>
<dbReference type="InterPro" id="IPR015943">
    <property type="entry name" value="WD40/YVTN_repeat-like_dom_sf"/>
</dbReference>
<protein>
    <submittedName>
        <fullName evidence="3">Alcohol dehydrogenase [cytochrome c]</fullName>
        <ecNumber evidence="3">1.1.2.8</ecNumber>
    </submittedName>
</protein>
<dbReference type="InterPro" id="IPR018391">
    <property type="entry name" value="PQQ_b-propeller_rpt"/>
</dbReference>
<dbReference type="InterPro" id="IPR002372">
    <property type="entry name" value="PQQ_rpt_dom"/>
</dbReference>
<evidence type="ECO:0000256" key="1">
    <source>
        <dbReference type="SAM" id="MobiDB-lite"/>
    </source>
</evidence>
<dbReference type="SMART" id="SM00564">
    <property type="entry name" value="PQQ"/>
    <property type="match status" value="5"/>
</dbReference>